<sequence length="567" mass="64978">MAFGAEDTFELLNDSPFSQANFPVNAYEKKMKRMNSDDVWLNSQFSETLDNRFYQKSLQNNSIVNTRPVFRLVNQDKKQTVYHMLADFTYTRDIEKVEFVVWGDQENFTDRQKYTAALDSTYQVWKADVPIENHKLAGRYQVLVLATNKNGRCDEIEFGEFEVKQPTISAKLDPARADKGQFDLLMEINSAADVETIDVPVWSKEDKSDLKVYRGQQKSPTTYNIRMDYEDFDFQNGIYSSEAFFTSQNGLSAQSEMNQVEINLILPKRVRVLQDTIIYQDRALNEGGNSLERNSMLKVEGIVYNEEQKIFKTPNGYISADNLEVSEKSEDVRFVSHRGNSRVAPENSLPAFQQATTWGVETDVRLTKDRQWVIMHDDSVDRMTNGSGLISELTLAEINQLRIDNGRNVESYDQSQLIVPTLEDYLATIQYYQRVPLIDLKPTDLTAEDYDSLAYLIDSYGFGENGMVISFDYRHLQEIKQRLPNIHVQLLSDELNEQLIADVYHLGNNAGLDIRYDSIISQVDLVTQAQSLGLKINAWTIPKKEWKQAEKIGVDFITAKTGPKNSG</sequence>
<dbReference type="RefSeq" id="WP_207703231.1">
    <property type="nucleotide sequence ID" value="NZ_JAFREL020000008.1"/>
</dbReference>
<evidence type="ECO:0000259" key="1">
    <source>
        <dbReference type="PROSITE" id="PS51704"/>
    </source>
</evidence>
<dbReference type="Gene3D" id="3.20.20.190">
    <property type="entry name" value="Phosphatidylinositol (PI) phosphodiesterase"/>
    <property type="match status" value="1"/>
</dbReference>
<reference evidence="2 3" key="2">
    <citation type="submission" date="2024-02" db="EMBL/GenBank/DDBJ databases">
        <title>The Genome Sequence of Enterococcus sp. DIV0159.</title>
        <authorList>
            <person name="Earl A."/>
            <person name="Manson A."/>
            <person name="Gilmore M."/>
            <person name="Sanders J."/>
            <person name="Shea T."/>
            <person name="Howe W."/>
            <person name="Livny J."/>
            <person name="Cuomo C."/>
            <person name="Neafsey D."/>
            <person name="Birren B."/>
        </authorList>
    </citation>
    <scope>NUCLEOTIDE SEQUENCE [LARGE SCALE GENOMIC DNA]</scope>
    <source>
        <strain evidence="2 3">665A</strain>
    </source>
</reference>
<comment type="caution">
    <text evidence="2">The sequence shown here is derived from an EMBL/GenBank/DDBJ whole genome shotgun (WGS) entry which is preliminary data.</text>
</comment>
<evidence type="ECO:0000313" key="3">
    <source>
        <dbReference type="Proteomes" id="UP000664357"/>
    </source>
</evidence>
<dbReference type="InterPro" id="IPR017946">
    <property type="entry name" value="PLC-like_Pdiesterase_TIM-brl"/>
</dbReference>
<dbReference type="PANTHER" id="PTHR46211">
    <property type="entry name" value="GLYCEROPHOSPHORYL DIESTER PHOSPHODIESTERASE"/>
    <property type="match status" value="1"/>
</dbReference>
<proteinExistence type="predicted"/>
<dbReference type="InterPro" id="IPR044081">
    <property type="entry name" value="DUF5776"/>
</dbReference>
<dbReference type="Proteomes" id="UP000664357">
    <property type="component" value="Unassembled WGS sequence"/>
</dbReference>
<dbReference type="PANTHER" id="PTHR46211:SF14">
    <property type="entry name" value="GLYCEROPHOSPHODIESTER PHOSPHODIESTERASE"/>
    <property type="match status" value="1"/>
</dbReference>
<protein>
    <submittedName>
        <fullName evidence="2">Glycerophosphoryl diester phosphodiesterase</fullName>
    </submittedName>
</protein>
<dbReference type="Gene3D" id="2.60.40.3760">
    <property type="match status" value="2"/>
</dbReference>
<dbReference type="InterPro" id="IPR030395">
    <property type="entry name" value="GP_PDE_dom"/>
</dbReference>
<accession>A0ABV0EZY5</accession>
<dbReference type="Pfam" id="PF19087">
    <property type="entry name" value="DUF5776"/>
    <property type="match status" value="1"/>
</dbReference>
<feature type="domain" description="GP-PDE" evidence="1">
    <location>
        <begin position="332"/>
        <end position="567"/>
    </location>
</feature>
<dbReference type="Pfam" id="PF08481">
    <property type="entry name" value="GBS_Bsp-like"/>
    <property type="match status" value="1"/>
</dbReference>
<reference evidence="2 3" key="1">
    <citation type="submission" date="2021-03" db="EMBL/GenBank/DDBJ databases">
        <authorList>
            <person name="Gilmore M.S."/>
            <person name="Schwartzman J."/>
            <person name="Van Tyne D."/>
            <person name="Martin M."/>
            <person name="Earl A.M."/>
            <person name="Manson A.L."/>
            <person name="Straub T."/>
            <person name="Salamzade R."/>
            <person name="Saavedra J."/>
            <person name="Lebreton F."/>
            <person name="Prichula J."/>
            <person name="Schaufler K."/>
            <person name="Gaca A."/>
            <person name="Sgardioli B."/>
            <person name="Wagenaar J."/>
            <person name="Strong T."/>
        </authorList>
    </citation>
    <scope>NUCLEOTIDE SEQUENCE [LARGE SCALE GENOMIC DNA]</scope>
    <source>
        <strain evidence="2 3">665A</strain>
    </source>
</reference>
<dbReference type="EMBL" id="JAFREL020000008">
    <property type="protein sequence ID" value="MEO1773184.1"/>
    <property type="molecule type" value="Genomic_DNA"/>
</dbReference>
<organism evidence="2 3">
    <name type="scientific">Candidatus Enterococcus ferrettii</name>
    <dbReference type="NCBI Taxonomy" id="2815324"/>
    <lineage>
        <taxon>Bacteria</taxon>
        <taxon>Bacillati</taxon>
        <taxon>Bacillota</taxon>
        <taxon>Bacilli</taxon>
        <taxon>Lactobacillales</taxon>
        <taxon>Enterococcaceae</taxon>
        <taxon>Enterococcus</taxon>
    </lineage>
</organism>
<dbReference type="Pfam" id="PF03009">
    <property type="entry name" value="GDPD"/>
    <property type="match status" value="1"/>
</dbReference>
<gene>
    <name evidence="2" type="ORF">JZO67_005168</name>
</gene>
<dbReference type="SUPFAM" id="SSF51695">
    <property type="entry name" value="PLC-like phosphodiesterases"/>
    <property type="match status" value="1"/>
</dbReference>
<name>A0ABV0EZY5_9ENTE</name>
<dbReference type="InterPro" id="IPR013688">
    <property type="entry name" value="GBS_Bsp-like"/>
</dbReference>
<keyword evidence="3" id="KW-1185">Reference proteome</keyword>
<dbReference type="PROSITE" id="PS51704">
    <property type="entry name" value="GP_PDE"/>
    <property type="match status" value="1"/>
</dbReference>
<evidence type="ECO:0000313" key="2">
    <source>
        <dbReference type="EMBL" id="MEO1773184.1"/>
    </source>
</evidence>